<dbReference type="NCBIfam" id="TIGR00879">
    <property type="entry name" value="SP"/>
    <property type="match status" value="1"/>
</dbReference>
<dbReference type="PANTHER" id="PTHR48022">
    <property type="entry name" value="PLASTIDIC GLUCOSE TRANSPORTER 4"/>
    <property type="match status" value="1"/>
</dbReference>
<name>A0A8H4LUA1_9HYPO</name>
<comment type="caution">
    <text evidence="10">The sequence shown here is derived from an EMBL/GenBank/DDBJ whole genome shotgun (WGS) entry which is preliminary data.</text>
</comment>
<evidence type="ECO:0000256" key="8">
    <source>
        <dbReference type="SAM" id="Phobius"/>
    </source>
</evidence>
<dbReference type="Proteomes" id="UP000557566">
    <property type="component" value="Unassembled WGS sequence"/>
</dbReference>
<feature type="transmembrane region" description="Helical" evidence="8">
    <location>
        <begin position="143"/>
        <end position="165"/>
    </location>
</feature>
<dbReference type="SUPFAM" id="SSF103473">
    <property type="entry name" value="MFS general substrate transporter"/>
    <property type="match status" value="1"/>
</dbReference>
<accession>A0A8H4LUA1</accession>
<evidence type="ECO:0000256" key="3">
    <source>
        <dbReference type="ARBA" id="ARBA00022448"/>
    </source>
</evidence>
<organism evidence="10 11">
    <name type="scientific">Ophiocordyceps sinensis</name>
    <dbReference type="NCBI Taxonomy" id="72228"/>
    <lineage>
        <taxon>Eukaryota</taxon>
        <taxon>Fungi</taxon>
        <taxon>Dikarya</taxon>
        <taxon>Ascomycota</taxon>
        <taxon>Pezizomycotina</taxon>
        <taxon>Sordariomycetes</taxon>
        <taxon>Hypocreomycetidae</taxon>
        <taxon>Hypocreales</taxon>
        <taxon>Ophiocordycipitaceae</taxon>
        <taxon>Ophiocordyceps</taxon>
    </lineage>
</organism>
<evidence type="ECO:0000256" key="2">
    <source>
        <dbReference type="ARBA" id="ARBA00010992"/>
    </source>
</evidence>
<keyword evidence="4 8" id="KW-0812">Transmembrane</keyword>
<sequence length="544" mass="59238">MTVFAIACGSIPKGYDEGGFAAVAGLDSFLRDFHLTPGRWNDASSPAQLASRRAVVTSLGVLGAAIGAVVACAITDRIGRLRAWQVFVAVWMTGFFAATFSSGSIGLLLFARIWGGVGAGGLTVVAPLYLTEIAPTSSRGMIVSVYMVILLSFLMAGFFINYAALMTMSSSRSQYRVVLAVPQIPMGLMLIASLFLRDTPRWLASKNRGHEALMALARLRGSHAGDPEVLREFAEIEKQIEDESQMLADASMWTIVKEVATVASYRRRFLLGVMMQTVAQWSGGNGITYYITDIFRLAGITSKRLSLVTAGSYGATKLVFTVVFTWGLIDYFGRRRCFMAGLALQCVTHVYMAVYMALWRESRNRAASDAAVASVFVYAVGWSIGLCTVQYLYGTEILPTRVRGVCYATNMAIHWLYQFAVVCVTPTMFSSLDVWGAYVFWACVCAVGLVVLGLWAPETKGVPMERMADLFSGPWYMGWRAKISPSDPHHDGVSTASDPALCRRTVGPAGLTAGSGGDGKWWRRVDDERGVKHASPGKKKIYLA</sequence>
<evidence type="ECO:0000256" key="7">
    <source>
        <dbReference type="RuleBase" id="RU003346"/>
    </source>
</evidence>
<feature type="domain" description="Major facilitator superfamily (MFS) profile" evidence="9">
    <location>
        <begin position="2"/>
        <end position="460"/>
    </location>
</feature>
<feature type="transmembrane region" description="Helical" evidence="8">
    <location>
        <begin position="177"/>
        <end position="196"/>
    </location>
</feature>
<reference evidence="10 11" key="1">
    <citation type="journal article" date="2020" name="Genome Biol. Evol.">
        <title>A new high-quality draft genome assembly of the Chinese cordyceps Ophiocordyceps sinensis.</title>
        <authorList>
            <person name="Shu R."/>
            <person name="Zhang J."/>
            <person name="Meng Q."/>
            <person name="Zhang H."/>
            <person name="Zhou G."/>
            <person name="Li M."/>
            <person name="Wu P."/>
            <person name="Zhao Y."/>
            <person name="Chen C."/>
            <person name="Qin Q."/>
        </authorList>
    </citation>
    <scope>NUCLEOTIDE SEQUENCE [LARGE SCALE GENOMIC DNA]</scope>
    <source>
        <strain evidence="10 11">IOZ07</strain>
    </source>
</reference>
<dbReference type="InterPro" id="IPR005828">
    <property type="entry name" value="MFS_sugar_transport-like"/>
</dbReference>
<dbReference type="Gene3D" id="1.20.1250.20">
    <property type="entry name" value="MFS general substrate transporter like domains"/>
    <property type="match status" value="1"/>
</dbReference>
<evidence type="ECO:0000256" key="5">
    <source>
        <dbReference type="ARBA" id="ARBA00022989"/>
    </source>
</evidence>
<proteinExistence type="inferred from homology"/>
<keyword evidence="3 7" id="KW-0813">Transport</keyword>
<comment type="similarity">
    <text evidence="2 7">Belongs to the major facilitator superfamily. Sugar transporter (TC 2.A.1.1) family.</text>
</comment>
<feature type="transmembrane region" description="Helical" evidence="8">
    <location>
        <begin position="113"/>
        <end position="131"/>
    </location>
</feature>
<feature type="transmembrane region" description="Helical" evidence="8">
    <location>
        <begin position="54"/>
        <end position="74"/>
    </location>
</feature>
<protein>
    <recommendedName>
        <fullName evidence="9">Major facilitator superfamily (MFS) profile domain-containing protein</fullName>
    </recommendedName>
</protein>
<keyword evidence="5 8" id="KW-1133">Transmembrane helix</keyword>
<feature type="transmembrane region" description="Helical" evidence="8">
    <location>
        <begin position="370"/>
        <end position="393"/>
    </location>
</feature>
<dbReference type="InterPro" id="IPR020846">
    <property type="entry name" value="MFS_dom"/>
</dbReference>
<evidence type="ECO:0000259" key="9">
    <source>
        <dbReference type="PROSITE" id="PS50850"/>
    </source>
</evidence>
<keyword evidence="11" id="KW-1185">Reference proteome</keyword>
<feature type="transmembrane region" description="Helical" evidence="8">
    <location>
        <begin position="86"/>
        <end position="107"/>
    </location>
</feature>
<dbReference type="EMBL" id="JAAVMX010000008">
    <property type="protein sequence ID" value="KAF4505544.1"/>
    <property type="molecule type" value="Genomic_DNA"/>
</dbReference>
<evidence type="ECO:0000313" key="10">
    <source>
        <dbReference type="EMBL" id="KAF4505544.1"/>
    </source>
</evidence>
<evidence type="ECO:0000256" key="1">
    <source>
        <dbReference type="ARBA" id="ARBA00004141"/>
    </source>
</evidence>
<dbReference type="PANTHER" id="PTHR48022:SF43">
    <property type="entry name" value="QUINATE TRANSPORTER, PUTATIVE (AFU_ORTHOLOGUE AFUA_1G16230)-RELATED"/>
    <property type="match status" value="1"/>
</dbReference>
<feature type="transmembrane region" description="Helical" evidence="8">
    <location>
        <begin position="269"/>
        <end position="291"/>
    </location>
</feature>
<dbReference type="GO" id="GO:0016020">
    <property type="term" value="C:membrane"/>
    <property type="evidence" value="ECO:0007669"/>
    <property type="project" value="UniProtKB-SubCell"/>
</dbReference>
<dbReference type="InterPro" id="IPR050360">
    <property type="entry name" value="MFS_Sugar_Transporters"/>
</dbReference>
<keyword evidence="6 8" id="KW-0472">Membrane</keyword>
<dbReference type="InterPro" id="IPR036259">
    <property type="entry name" value="MFS_trans_sf"/>
</dbReference>
<gene>
    <name evidence="10" type="ORF">G6O67_007480</name>
</gene>
<evidence type="ECO:0000313" key="11">
    <source>
        <dbReference type="Proteomes" id="UP000557566"/>
    </source>
</evidence>
<dbReference type="OrthoDB" id="5296287at2759"/>
<evidence type="ECO:0000256" key="4">
    <source>
        <dbReference type="ARBA" id="ARBA00022692"/>
    </source>
</evidence>
<feature type="transmembrane region" description="Helical" evidence="8">
    <location>
        <begin position="405"/>
        <end position="429"/>
    </location>
</feature>
<comment type="subcellular location">
    <subcellularLocation>
        <location evidence="1">Membrane</location>
        <topology evidence="1">Multi-pass membrane protein</topology>
    </subcellularLocation>
</comment>
<feature type="transmembrane region" description="Helical" evidence="8">
    <location>
        <begin position="311"/>
        <end position="331"/>
    </location>
</feature>
<feature type="transmembrane region" description="Helical" evidence="8">
    <location>
        <begin position="338"/>
        <end position="358"/>
    </location>
</feature>
<dbReference type="PROSITE" id="PS50850">
    <property type="entry name" value="MFS"/>
    <property type="match status" value="1"/>
</dbReference>
<dbReference type="GO" id="GO:0005351">
    <property type="term" value="F:carbohydrate:proton symporter activity"/>
    <property type="evidence" value="ECO:0007669"/>
    <property type="project" value="TreeGrafter"/>
</dbReference>
<feature type="transmembrane region" description="Helical" evidence="8">
    <location>
        <begin position="435"/>
        <end position="456"/>
    </location>
</feature>
<evidence type="ECO:0000256" key="6">
    <source>
        <dbReference type="ARBA" id="ARBA00023136"/>
    </source>
</evidence>
<dbReference type="InterPro" id="IPR003663">
    <property type="entry name" value="Sugar/inositol_transpt"/>
</dbReference>
<dbReference type="Pfam" id="PF00083">
    <property type="entry name" value="Sugar_tr"/>
    <property type="match status" value="1"/>
</dbReference>
<dbReference type="AlphaFoldDB" id="A0A8H4LUA1"/>